<evidence type="ECO:0000313" key="3">
    <source>
        <dbReference type="Proteomes" id="UP000185109"/>
    </source>
</evidence>
<evidence type="ECO:0000256" key="1">
    <source>
        <dbReference type="SAM" id="MobiDB-lite"/>
    </source>
</evidence>
<dbReference type="AlphaFoldDB" id="A0A1L5P1W8"/>
<feature type="region of interest" description="Disordered" evidence="1">
    <location>
        <begin position="1"/>
        <end position="20"/>
    </location>
</feature>
<accession>A0A1L5P1W8</accession>
<evidence type="ECO:0000313" key="2">
    <source>
        <dbReference type="EMBL" id="APO74101.1"/>
    </source>
</evidence>
<gene>
    <name evidence="2" type="ORF">AM571_CH01265</name>
</gene>
<dbReference type="Proteomes" id="UP000185109">
    <property type="component" value="Chromosome"/>
</dbReference>
<reference evidence="2 3" key="1">
    <citation type="submission" date="2016-09" db="EMBL/GenBank/DDBJ databases">
        <title>The complete genome sequences of Rhizobium gallicum, symbiovars gallicum and phaseoli, symbionts associated to common bean (Phaseolus vulgaris).</title>
        <authorList>
            <person name="Bustos P."/>
            <person name="Santamaria R.I."/>
            <person name="Perez-Carrascal O.M."/>
            <person name="Juarez S."/>
            <person name="Lozano L."/>
            <person name="Martinez-Flores I."/>
            <person name="Martinez-Romero E."/>
            <person name="Cevallos M."/>
            <person name="Romero D."/>
            <person name="Davila G."/>
            <person name="Gonzalez V."/>
        </authorList>
    </citation>
    <scope>NUCLEOTIDE SEQUENCE [LARGE SCALE GENOMIC DNA]</scope>
    <source>
        <strain evidence="2 3">8C-3</strain>
    </source>
</reference>
<proteinExistence type="predicted"/>
<name>A0A1L5P1W8_RHIET</name>
<sequence length="73" mass="7947">MTRAGKTLGARAPKPPSKFVTEGRTSCLAPFHILGSIEPQSTATEQATVNLTLTIFKIDTVIRTVEVCHFTFL</sequence>
<dbReference type="EMBL" id="CP017241">
    <property type="protein sequence ID" value="APO74101.1"/>
    <property type="molecule type" value="Genomic_DNA"/>
</dbReference>
<protein>
    <submittedName>
        <fullName evidence="2">Uncharacterized protein</fullName>
    </submittedName>
</protein>
<organism evidence="2 3">
    <name type="scientific">Rhizobium etli 8C-3</name>
    <dbReference type="NCBI Taxonomy" id="538025"/>
    <lineage>
        <taxon>Bacteria</taxon>
        <taxon>Pseudomonadati</taxon>
        <taxon>Pseudomonadota</taxon>
        <taxon>Alphaproteobacteria</taxon>
        <taxon>Hyphomicrobiales</taxon>
        <taxon>Rhizobiaceae</taxon>
        <taxon>Rhizobium/Agrobacterium group</taxon>
        <taxon>Rhizobium</taxon>
    </lineage>
</organism>